<organism evidence="3 4">
    <name type="scientific">Pseudomonas hefeiensis</name>
    <dbReference type="NCBI Taxonomy" id="2738125"/>
    <lineage>
        <taxon>Bacteria</taxon>
        <taxon>Pseudomonadati</taxon>
        <taxon>Pseudomonadota</taxon>
        <taxon>Gammaproteobacteria</taxon>
        <taxon>Pseudomonadales</taxon>
        <taxon>Pseudomonadaceae</taxon>
        <taxon>Pseudomonas</taxon>
    </lineage>
</organism>
<dbReference type="Pfam" id="PF13416">
    <property type="entry name" value="SBP_bac_8"/>
    <property type="match status" value="1"/>
</dbReference>
<gene>
    <name evidence="3" type="ORF">PSH57_11320</name>
</gene>
<dbReference type="Proteomes" id="UP001230339">
    <property type="component" value="Chromosome"/>
</dbReference>
<protein>
    <submittedName>
        <fullName evidence="3">ABC transporter substrate-binding protein</fullName>
    </submittedName>
</protein>
<feature type="chain" id="PRO_5046016273" evidence="2">
    <location>
        <begin position="23"/>
        <end position="346"/>
    </location>
</feature>
<dbReference type="PANTHER" id="PTHR30222:SF2">
    <property type="entry name" value="ABC TRANSPORTER SUBSTRATE-BINDING PROTEIN"/>
    <property type="match status" value="1"/>
</dbReference>
<name>A0ABY9GGS3_9PSED</name>
<evidence type="ECO:0000256" key="1">
    <source>
        <dbReference type="ARBA" id="ARBA00022729"/>
    </source>
</evidence>
<sequence length="346" mass="37695">MNNAAKYVYIAFAAGFCSTSYAAESLTVTSWGGALQKHQSSAFMEPFAKASGIKVSQDEWSGELAKLRAMTESGSVVWDVIDVDPQSAEQACGQGLLEKLDYSKIVKPSSLVQGAVLECAVGVSSYATILAYNPAKLKNVPNTITDIFDTEKFPGKRTFHKSPVDTLEVALMADGVPPEKVYEVLETPEGVDRAFKKLDTIKKDIVWWEAGAQPPQLLKSGEAVIGLAWNGRVGDANKNEKAGLGIVWNGQIQGFDMWSIPKGSKNQDAAYKFIQYTLNTSNNAELSKYVDYGPTVTDALKNVSPEKLKDLPTAPENMKSFLVQNAEFWGLNGPELSARFSTWVSK</sequence>
<feature type="signal peptide" evidence="2">
    <location>
        <begin position="1"/>
        <end position="22"/>
    </location>
</feature>
<dbReference type="EMBL" id="CP117449">
    <property type="protein sequence ID" value="WLH14840.1"/>
    <property type="molecule type" value="Genomic_DNA"/>
</dbReference>
<dbReference type="RefSeq" id="WP_305389549.1">
    <property type="nucleotide sequence ID" value="NZ_CP117434.1"/>
</dbReference>
<dbReference type="Gene3D" id="3.40.190.10">
    <property type="entry name" value="Periplasmic binding protein-like II"/>
    <property type="match status" value="2"/>
</dbReference>
<evidence type="ECO:0000313" key="4">
    <source>
        <dbReference type="Proteomes" id="UP001230339"/>
    </source>
</evidence>
<proteinExistence type="predicted"/>
<dbReference type="PANTHER" id="PTHR30222">
    <property type="entry name" value="SPERMIDINE/PUTRESCINE-BINDING PERIPLASMIC PROTEIN"/>
    <property type="match status" value="1"/>
</dbReference>
<dbReference type="InterPro" id="IPR006059">
    <property type="entry name" value="SBP"/>
</dbReference>
<keyword evidence="4" id="KW-1185">Reference proteome</keyword>
<dbReference type="SUPFAM" id="SSF53850">
    <property type="entry name" value="Periplasmic binding protein-like II"/>
    <property type="match status" value="1"/>
</dbReference>
<keyword evidence="1 2" id="KW-0732">Signal</keyword>
<accession>A0ABY9GGS3</accession>
<reference evidence="3 4" key="1">
    <citation type="submission" date="2023-02" db="EMBL/GenBank/DDBJ databases">
        <title>Evolution of Hrp T3SS in non-pathogenic Pseudomonas fluorescens.</title>
        <authorList>
            <person name="Liao K."/>
            <person name="Wei H."/>
            <person name="Gu Y."/>
        </authorList>
    </citation>
    <scope>NUCLEOTIDE SEQUENCE [LARGE SCALE GENOMIC DNA]</scope>
    <source>
        <strain evidence="3 4">FP205</strain>
    </source>
</reference>
<evidence type="ECO:0000256" key="2">
    <source>
        <dbReference type="SAM" id="SignalP"/>
    </source>
</evidence>
<dbReference type="CDD" id="cd13589">
    <property type="entry name" value="PBP2_polyamine_RpCGA009"/>
    <property type="match status" value="1"/>
</dbReference>
<evidence type="ECO:0000313" key="3">
    <source>
        <dbReference type="EMBL" id="WLH14840.1"/>
    </source>
</evidence>